<gene>
    <name evidence="2" type="ORF">FOXYS1_135</name>
</gene>
<evidence type="ECO:0000313" key="3">
    <source>
        <dbReference type="Proteomes" id="UP000558688"/>
    </source>
</evidence>
<feature type="non-terminal residue" evidence="2">
    <location>
        <position position="39"/>
    </location>
</feature>
<organism evidence="2 3">
    <name type="scientific">Fusarium oxysporum</name>
    <name type="common">Fusarium vascular wilt</name>
    <dbReference type="NCBI Taxonomy" id="5507"/>
    <lineage>
        <taxon>Eukaryota</taxon>
        <taxon>Fungi</taxon>
        <taxon>Dikarya</taxon>
        <taxon>Ascomycota</taxon>
        <taxon>Pezizomycotina</taxon>
        <taxon>Sordariomycetes</taxon>
        <taxon>Hypocreomycetidae</taxon>
        <taxon>Hypocreales</taxon>
        <taxon>Nectriaceae</taxon>
        <taxon>Fusarium</taxon>
        <taxon>Fusarium oxysporum species complex</taxon>
    </lineage>
</organism>
<name>A0A8H5EQZ1_FUSOX</name>
<sequence length="39" mass="4256">MSAPKHPEGSTESPAQNTSQMFELNEKKDYDASNSPVSD</sequence>
<proteinExistence type="predicted"/>
<evidence type="ECO:0000256" key="1">
    <source>
        <dbReference type="SAM" id="MobiDB-lite"/>
    </source>
</evidence>
<dbReference type="AlphaFoldDB" id="A0A8H5EQZ1"/>
<comment type="caution">
    <text evidence="2">The sequence shown here is derived from an EMBL/GenBank/DDBJ whole genome shotgun (WGS) entry which is preliminary data.</text>
</comment>
<feature type="region of interest" description="Disordered" evidence="1">
    <location>
        <begin position="1"/>
        <end position="39"/>
    </location>
</feature>
<accession>A0A8H5EQZ1</accession>
<protein>
    <submittedName>
        <fullName evidence="2">Uncharacterized protein</fullName>
    </submittedName>
</protein>
<dbReference type="Proteomes" id="UP000558688">
    <property type="component" value="Unassembled WGS sequence"/>
</dbReference>
<evidence type="ECO:0000313" key="2">
    <source>
        <dbReference type="EMBL" id="KAF5268956.1"/>
    </source>
</evidence>
<reference evidence="2" key="1">
    <citation type="submission" date="2020-02" db="EMBL/GenBank/DDBJ databases">
        <title>Identification and distribution of gene clusters putatively required for synthesis of sphingolipid metabolism inhibitors in phylogenetically diverse species of the filamentous fungus Fusarium.</title>
        <authorList>
            <person name="Kim H.-S."/>
            <person name="Busman M."/>
            <person name="Brown D.W."/>
            <person name="Divon H."/>
            <person name="Uhlig S."/>
            <person name="Proctor R.H."/>
        </authorList>
    </citation>
    <scope>NUCLEOTIDE SEQUENCE [LARGE SCALE GENOMIC DNA]</scope>
    <source>
        <strain evidence="2">NRRL 39464</strain>
    </source>
</reference>
<feature type="compositionally biased region" description="Polar residues" evidence="1">
    <location>
        <begin position="10"/>
        <end position="22"/>
    </location>
</feature>
<dbReference type="EMBL" id="JAAFOW010000018">
    <property type="protein sequence ID" value="KAF5268956.1"/>
    <property type="molecule type" value="Genomic_DNA"/>
</dbReference>